<dbReference type="Pfam" id="PF07332">
    <property type="entry name" value="Phage_holin_3_6"/>
    <property type="match status" value="1"/>
</dbReference>
<keyword evidence="2" id="KW-0812">Transmembrane</keyword>
<evidence type="ECO:0008006" key="5">
    <source>
        <dbReference type="Google" id="ProtNLM"/>
    </source>
</evidence>
<sequence>MIAPHQRGTSVLFSEVLNGMDRLLRGEVALAKAEVRQNLRSVRQAALQFVLAVVFGVIALNILAGSAVAALIAAGLSPGFAALTLGVVLLLAAYGCAQWGIWLLDTERLTPKRTFQNLGKDFASLKAAGPGKRDQTTMGESHANG</sequence>
<evidence type="ECO:0000313" key="4">
    <source>
        <dbReference type="Proteomes" id="UP001157355"/>
    </source>
</evidence>
<feature type="region of interest" description="Disordered" evidence="1">
    <location>
        <begin position="126"/>
        <end position="145"/>
    </location>
</feature>
<feature type="transmembrane region" description="Helical" evidence="2">
    <location>
        <begin position="80"/>
        <end position="104"/>
    </location>
</feature>
<name>A0AA37TZV5_9RHOB</name>
<dbReference type="AlphaFoldDB" id="A0AA37TZV5"/>
<keyword evidence="4" id="KW-1185">Reference proteome</keyword>
<keyword evidence="2" id="KW-1133">Transmembrane helix</keyword>
<evidence type="ECO:0000256" key="2">
    <source>
        <dbReference type="SAM" id="Phobius"/>
    </source>
</evidence>
<proteinExistence type="predicted"/>
<feature type="transmembrane region" description="Helical" evidence="2">
    <location>
        <begin position="46"/>
        <end position="74"/>
    </location>
</feature>
<evidence type="ECO:0000256" key="1">
    <source>
        <dbReference type="SAM" id="MobiDB-lite"/>
    </source>
</evidence>
<dbReference type="EMBL" id="BSPP01000002">
    <property type="protein sequence ID" value="GLS85239.1"/>
    <property type="molecule type" value="Genomic_DNA"/>
</dbReference>
<feature type="compositionally biased region" description="Polar residues" evidence="1">
    <location>
        <begin position="136"/>
        <end position="145"/>
    </location>
</feature>
<organism evidence="3 4">
    <name type="scientific">Cypionkella aquatica</name>
    <dbReference type="NCBI Taxonomy" id="1756042"/>
    <lineage>
        <taxon>Bacteria</taxon>
        <taxon>Pseudomonadati</taxon>
        <taxon>Pseudomonadota</taxon>
        <taxon>Alphaproteobacteria</taxon>
        <taxon>Rhodobacterales</taxon>
        <taxon>Paracoccaceae</taxon>
        <taxon>Cypionkella</taxon>
    </lineage>
</organism>
<dbReference type="RefSeq" id="WP_284323466.1">
    <property type="nucleotide sequence ID" value="NZ_BSPP01000002.1"/>
</dbReference>
<protein>
    <recommendedName>
        <fullName evidence="5">Phage holin family protein</fullName>
    </recommendedName>
</protein>
<accession>A0AA37TZV5</accession>
<dbReference type="Proteomes" id="UP001157355">
    <property type="component" value="Unassembled WGS sequence"/>
</dbReference>
<dbReference type="InterPro" id="IPR009937">
    <property type="entry name" value="Phage_holin_3_6"/>
</dbReference>
<reference evidence="3 4" key="1">
    <citation type="journal article" date="2014" name="Int. J. Syst. Evol. Microbiol.">
        <title>Complete genome sequence of Corynebacterium casei LMG S-19264T (=DSM 44701T), isolated from a smear-ripened cheese.</title>
        <authorList>
            <consortium name="US DOE Joint Genome Institute (JGI-PGF)"/>
            <person name="Walter F."/>
            <person name="Albersmeier A."/>
            <person name="Kalinowski J."/>
            <person name="Ruckert C."/>
        </authorList>
    </citation>
    <scope>NUCLEOTIDE SEQUENCE [LARGE SCALE GENOMIC DNA]</scope>
    <source>
        <strain evidence="3 4">NBRC 111766</strain>
    </source>
</reference>
<keyword evidence="2" id="KW-0472">Membrane</keyword>
<gene>
    <name evidence="3" type="ORF">GCM10010873_02120</name>
</gene>
<comment type="caution">
    <text evidence="3">The sequence shown here is derived from an EMBL/GenBank/DDBJ whole genome shotgun (WGS) entry which is preliminary data.</text>
</comment>
<evidence type="ECO:0000313" key="3">
    <source>
        <dbReference type="EMBL" id="GLS85239.1"/>
    </source>
</evidence>